<evidence type="ECO:0000259" key="1">
    <source>
        <dbReference type="Pfam" id="PF06250"/>
    </source>
</evidence>
<dbReference type="OrthoDB" id="9801263at2"/>
<evidence type="ECO:0000313" key="3">
    <source>
        <dbReference type="EMBL" id="KWD92299.1"/>
    </source>
</evidence>
<sequence length="348" mass="39841">MTDTLSAGPWGDDYRSWLTDLKQRVEHARQRAAASANRELVTLYWQIGRDILERQQRQGWGAKVIDQLARDLKDAFPDMRGFSPRNLKYMRALAQAWPAPEFVQQPAAQLPWFHLCILLDKVKDPADRDWYAGKSLEHGWSRNVLAMQIDTQAHTRAGSAVTNFDARLPPPQSDLAREALKDPYVFDFLGLTEDAQERDIEQALTRHITRFLLELGAGFAFVGRQYRLEVGGDEFFIDLLFYHLKLRCYVVVELKATPFRPDYAGQLNFYLSAVDAQLRAPEDQPTIGLLLCRERNRLVAEYALRGMANPMGVAEYQLLRQIPKSLESGLPSIDRIEAELRPDLPEVE</sequence>
<proteinExistence type="predicted"/>
<evidence type="ECO:0000313" key="4">
    <source>
        <dbReference type="Proteomes" id="UP000062998"/>
    </source>
</evidence>
<protein>
    <recommendedName>
        <fullName evidence="5">DUF1016 domain-containing protein</fullName>
    </recommendedName>
</protein>
<dbReference type="Proteomes" id="UP000062998">
    <property type="component" value="Unassembled WGS sequence"/>
</dbReference>
<reference evidence="3 4" key="1">
    <citation type="submission" date="2015-11" db="EMBL/GenBank/DDBJ databases">
        <title>Expanding the genomic diversity of Burkholderia species for the development of highly accurate diagnostics.</title>
        <authorList>
            <person name="Sahl J."/>
            <person name="Keim P."/>
            <person name="Wagner D."/>
        </authorList>
    </citation>
    <scope>NUCLEOTIDE SEQUENCE [LARGE SCALE GENOMIC DNA]</scope>
    <source>
        <strain evidence="3 4">MSMB2167WGS</strain>
    </source>
</reference>
<dbReference type="Pfam" id="PF17761">
    <property type="entry name" value="DUF1016_N"/>
    <property type="match status" value="1"/>
</dbReference>
<dbReference type="Gene3D" id="3.40.1350.10">
    <property type="match status" value="1"/>
</dbReference>
<comment type="caution">
    <text evidence="3">The sequence shown here is derived from an EMBL/GenBank/DDBJ whole genome shotgun (WGS) entry which is preliminary data.</text>
</comment>
<feature type="domain" description="YhcG N-terminal" evidence="2">
    <location>
        <begin position="20"/>
        <end position="156"/>
    </location>
</feature>
<dbReference type="InterPro" id="IPR053148">
    <property type="entry name" value="PD-DEXK-like_domain"/>
</dbReference>
<name>A0A125K4Y5_9BURK</name>
<dbReference type="InterPro" id="IPR009362">
    <property type="entry name" value="YhcG_C"/>
</dbReference>
<dbReference type="GO" id="GO:0003676">
    <property type="term" value="F:nucleic acid binding"/>
    <property type="evidence" value="ECO:0007669"/>
    <property type="project" value="InterPro"/>
</dbReference>
<dbReference type="InterPro" id="IPR041527">
    <property type="entry name" value="YhcG_N"/>
</dbReference>
<evidence type="ECO:0000259" key="2">
    <source>
        <dbReference type="Pfam" id="PF17761"/>
    </source>
</evidence>
<dbReference type="RefSeq" id="WP_060307074.1">
    <property type="nucleotide sequence ID" value="NZ_CAJPGD010000006.1"/>
</dbReference>
<dbReference type="PANTHER" id="PTHR30547">
    <property type="entry name" value="UNCHARACTERIZED PROTEIN YHCG-RELATED"/>
    <property type="match status" value="1"/>
</dbReference>
<evidence type="ECO:0008006" key="5">
    <source>
        <dbReference type="Google" id="ProtNLM"/>
    </source>
</evidence>
<feature type="domain" description="YhcG PDDEXK nuclease" evidence="1">
    <location>
        <begin position="178"/>
        <end position="330"/>
    </location>
</feature>
<accession>A0A125K4Y5</accession>
<dbReference type="EMBL" id="LPIX01000111">
    <property type="protein sequence ID" value="KWD92299.1"/>
    <property type="molecule type" value="Genomic_DNA"/>
</dbReference>
<organism evidence="3 4">
    <name type="scientific">Burkholderia ubonensis</name>
    <dbReference type="NCBI Taxonomy" id="101571"/>
    <lineage>
        <taxon>Bacteria</taxon>
        <taxon>Pseudomonadati</taxon>
        <taxon>Pseudomonadota</taxon>
        <taxon>Betaproteobacteria</taxon>
        <taxon>Burkholderiales</taxon>
        <taxon>Burkholderiaceae</taxon>
        <taxon>Burkholderia</taxon>
        <taxon>Burkholderia cepacia complex</taxon>
    </lineage>
</organism>
<dbReference type="AlphaFoldDB" id="A0A125K4Y5"/>
<dbReference type="InterPro" id="IPR011856">
    <property type="entry name" value="tRNA_endonuc-like_dom_sf"/>
</dbReference>
<dbReference type="Pfam" id="PF06250">
    <property type="entry name" value="YhcG_C"/>
    <property type="match status" value="1"/>
</dbReference>
<gene>
    <name evidence="3" type="ORF">WL73_29465</name>
</gene>
<dbReference type="PANTHER" id="PTHR30547:SF0">
    <property type="entry name" value="BLR8175 PROTEIN"/>
    <property type="match status" value="1"/>
</dbReference>